<gene>
    <name evidence="5" type="ORF">QEZ52_00660</name>
</gene>
<dbReference type="Pfam" id="PF07729">
    <property type="entry name" value="FCD"/>
    <property type="match status" value="1"/>
</dbReference>
<feature type="domain" description="GntR C-terminal" evidence="4">
    <location>
        <begin position="95"/>
        <end position="218"/>
    </location>
</feature>
<evidence type="ECO:0000313" key="6">
    <source>
        <dbReference type="Proteomes" id="UP001623232"/>
    </source>
</evidence>
<dbReference type="InterPro" id="IPR036388">
    <property type="entry name" value="WH-like_DNA-bd_sf"/>
</dbReference>
<dbReference type="EMBL" id="CP123584">
    <property type="protein sequence ID" value="WZK89092.1"/>
    <property type="molecule type" value="Genomic_DNA"/>
</dbReference>
<dbReference type="Gene3D" id="1.20.120.530">
    <property type="entry name" value="GntR ligand-binding domain-like"/>
    <property type="match status" value="1"/>
</dbReference>
<evidence type="ECO:0000259" key="4">
    <source>
        <dbReference type="SMART" id="SM00895"/>
    </source>
</evidence>
<evidence type="ECO:0000256" key="2">
    <source>
        <dbReference type="ARBA" id="ARBA00023125"/>
    </source>
</evidence>
<keyword evidence="2" id="KW-0238">DNA-binding</keyword>
<dbReference type="Proteomes" id="UP001623232">
    <property type="component" value="Chromosome"/>
</dbReference>
<keyword evidence="6" id="KW-1185">Reference proteome</keyword>
<dbReference type="SMART" id="SM00895">
    <property type="entry name" value="FCD"/>
    <property type="match status" value="1"/>
</dbReference>
<evidence type="ECO:0000313" key="5">
    <source>
        <dbReference type="EMBL" id="WZK89092.1"/>
    </source>
</evidence>
<keyword evidence="1" id="KW-0805">Transcription regulation</keyword>
<accession>A0ABZ2XUP6</accession>
<dbReference type="Pfam" id="PF00392">
    <property type="entry name" value="GntR"/>
    <property type="match status" value="1"/>
</dbReference>
<dbReference type="Gene3D" id="1.10.10.10">
    <property type="entry name" value="Winged helix-like DNA-binding domain superfamily/Winged helix DNA-binding domain"/>
    <property type="match status" value="1"/>
</dbReference>
<protein>
    <submittedName>
        <fullName evidence="5">GntR family transcriptional regulator</fullName>
    </submittedName>
</protein>
<sequence>MSNVEQPLAAEKTVVENGSKQTAHETVYKTLRAQILFGELAPGQAVTIQGLTGSLGAGMTPVREAIRRLISDGALIFQGNRRVSVPILSADDVRQLIYARKTIETELTRRATTRINAADIDTLERIDSALDHAIDTGDVTGYLHHNYQFHSTIYDHAQAPILADLADRLWLRFGPSLRVMCGRFGTQSFPDRHKDVIDALRKRDPELAALAMERDVTQGMDQVVTGLEEGN</sequence>
<evidence type="ECO:0000256" key="3">
    <source>
        <dbReference type="ARBA" id="ARBA00023163"/>
    </source>
</evidence>
<dbReference type="InterPro" id="IPR000524">
    <property type="entry name" value="Tscrpt_reg_HTH_GntR"/>
</dbReference>
<keyword evidence="3" id="KW-0804">Transcription</keyword>
<dbReference type="RefSeq" id="WP_406647010.1">
    <property type="nucleotide sequence ID" value="NZ_CP123584.1"/>
</dbReference>
<dbReference type="InterPro" id="IPR036390">
    <property type="entry name" value="WH_DNA-bd_sf"/>
</dbReference>
<organism evidence="5 6">
    <name type="scientific">Aliisedimentitalea scapharcae</name>
    <dbReference type="NCBI Taxonomy" id="1524259"/>
    <lineage>
        <taxon>Bacteria</taxon>
        <taxon>Pseudomonadati</taxon>
        <taxon>Pseudomonadota</taxon>
        <taxon>Alphaproteobacteria</taxon>
        <taxon>Rhodobacterales</taxon>
        <taxon>Roseobacteraceae</taxon>
        <taxon>Aliisedimentitalea</taxon>
    </lineage>
</organism>
<dbReference type="PANTHER" id="PTHR43537">
    <property type="entry name" value="TRANSCRIPTIONAL REGULATOR, GNTR FAMILY"/>
    <property type="match status" value="1"/>
</dbReference>
<dbReference type="PANTHER" id="PTHR43537:SF39">
    <property type="entry name" value="HTH-TYPE TRANSCRIPTIONAL REGULATOR MCBR"/>
    <property type="match status" value="1"/>
</dbReference>
<reference evidence="5 6" key="1">
    <citation type="submission" date="2023-04" db="EMBL/GenBank/DDBJ databases">
        <title>Complete genome sequence of Alisedimentitalea scapharcae.</title>
        <authorList>
            <person name="Rong J.-C."/>
            <person name="Yi M.-L."/>
            <person name="Zhao Q."/>
        </authorList>
    </citation>
    <scope>NUCLEOTIDE SEQUENCE [LARGE SCALE GENOMIC DNA]</scope>
    <source>
        <strain evidence="5 6">KCTC 42119</strain>
    </source>
</reference>
<dbReference type="InterPro" id="IPR011711">
    <property type="entry name" value="GntR_C"/>
</dbReference>
<dbReference type="SUPFAM" id="SSF48008">
    <property type="entry name" value="GntR ligand-binding domain-like"/>
    <property type="match status" value="1"/>
</dbReference>
<dbReference type="InterPro" id="IPR008920">
    <property type="entry name" value="TF_FadR/GntR_C"/>
</dbReference>
<name>A0ABZ2XUP6_9RHOB</name>
<proteinExistence type="predicted"/>
<evidence type="ECO:0000256" key="1">
    <source>
        <dbReference type="ARBA" id="ARBA00023015"/>
    </source>
</evidence>
<dbReference type="SUPFAM" id="SSF46785">
    <property type="entry name" value="Winged helix' DNA-binding domain"/>
    <property type="match status" value="1"/>
</dbReference>